<dbReference type="InterPro" id="IPR011624">
    <property type="entry name" value="Metal-dep_PHydrolase_7TM_extra"/>
</dbReference>
<dbReference type="InterPro" id="IPR006675">
    <property type="entry name" value="HDIG_dom"/>
</dbReference>
<dbReference type="AlphaFoldDB" id="A0A841YGV7"/>
<evidence type="ECO:0000256" key="1">
    <source>
        <dbReference type="SAM" id="Phobius"/>
    </source>
</evidence>
<evidence type="ECO:0000313" key="3">
    <source>
        <dbReference type="EMBL" id="MBC1399277.1"/>
    </source>
</evidence>
<feature type="transmembrane region" description="Helical" evidence="1">
    <location>
        <begin position="350"/>
        <end position="369"/>
    </location>
</feature>
<dbReference type="Gene3D" id="1.10.3210.10">
    <property type="entry name" value="Hypothetical protein af1432"/>
    <property type="match status" value="1"/>
</dbReference>
<accession>A0A841YGV7</accession>
<keyword evidence="1" id="KW-0812">Transmembrane</keyword>
<dbReference type="NCBIfam" id="TIGR00277">
    <property type="entry name" value="HDIG"/>
    <property type="match status" value="1"/>
</dbReference>
<dbReference type="Proteomes" id="UP000571128">
    <property type="component" value="Unassembled WGS sequence"/>
</dbReference>
<proteinExistence type="predicted"/>
<dbReference type="InterPro" id="IPR052722">
    <property type="entry name" value="PgpH_phosphodiesterase"/>
</dbReference>
<comment type="caution">
    <text evidence="3">The sequence shown here is derived from an EMBL/GenBank/DDBJ whole genome shotgun (WGS) entry which is preliminary data.</text>
</comment>
<dbReference type="PANTHER" id="PTHR36442">
    <property type="entry name" value="CYCLIC-DI-AMP PHOSPHODIESTERASE PGPH"/>
    <property type="match status" value="1"/>
</dbReference>
<name>A0A841YGV7_9LIST</name>
<feature type="transmembrane region" description="Helical" evidence="1">
    <location>
        <begin position="460"/>
        <end position="482"/>
    </location>
</feature>
<dbReference type="PANTHER" id="PTHR36442:SF1">
    <property type="entry name" value="CYCLIC-DI-AMP PHOSPHODIESTERASE PGPH"/>
    <property type="match status" value="1"/>
</dbReference>
<keyword evidence="1" id="KW-0472">Membrane</keyword>
<dbReference type="CDD" id="cd00077">
    <property type="entry name" value="HDc"/>
    <property type="match status" value="1"/>
</dbReference>
<feature type="transmembrane region" description="Helical" evidence="1">
    <location>
        <begin position="293"/>
        <end position="311"/>
    </location>
</feature>
<gene>
    <name evidence="3" type="ORF">HB844_10385</name>
</gene>
<dbReference type="PROSITE" id="PS51831">
    <property type="entry name" value="HD"/>
    <property type="match status" value="1"/>
</dbReference>
<dbReference type="GO" id="GO:0016787">
    <property type="term" value="F:hydrolase activity"/>
    <property type="evidence" value="ECO:0007669"/>
    <property type="project" value="UniProtKB-KW"/>
</dbReference>
<feature type="transmembrane region" description="Helical" evidence="1">
    <location>
        <begin position="396"/>
        <end position="417"/>
    </location>
</feature>
<dbReference type="SUPFAM" id="SSF109604">
    <property type="entry name" value="HD-domain/PDEase-like"/>
    <property type="match status" value="1"/>
</dbReference>
<evidence type="ECO:0000313" key="4">
    <source>
        <dbReference type="Proteomes" id="UP000571128"/>
    </source>
</evidence>
<feature type="transmembrane region" description="Helical" evidence="1">
    <location>
        <begin position="18"/>
        <end position="38"/>
    </location>
</feature>
<feature type="transmembrane region" description="Helical" evidence="1">
    <location>
        <begin position="374"/>
        <end position="390"/>
    </location>
</feature>
<dbReference type="Pfam" id="PF07697">
    <property type="entry name" value="7TMR-HDED"/>
    <property type="match status" value="1"/>
</dbReference>
<dbReference type="Pfam" id="PF01966">
    <property type="entry name" value="HD"/>
    <property type="match status" value="1"/>
</dbReference>
<reference evidence="3 4" key="1">
    <citation type="submission" date="2020-03" db="EMBL/GenBank/DDBJ databases">
        <title>Soil Listeria distribution.</title>
        <authorList>
            <person name="Liao J."/>
            <person name="Wiedmann M."/>
        </authorList>
    </citation>
    <scope>NUCLEOTIDE SEQUENCE [LARGE SCALE GENOMIC DNA]</scope>
    <source>
        <strain evidence="3 4">FSL L7-1645</strain>
    </source>
</reference>
<sequence>MLVKQKWQDVYSKNKEKLLIPLIIAALFLAAYVLLIQVTKPESYQAKLFSVSEKTIRSPQTVVDTKKTAEEKRKASEEIEDVYVFNRETAENQVAFMQSIFDYIDEVRTETASAEKKAKKEADENNTSAPKKITDASKLASFKSKLVGDHAGNITENVSDATFMNLLNASQADLKAVKDQVITEIEETMESRIRESNLNTKKVQARDDIELSPMPSRYKTTAKSLVTNAIIPNETVDAEQTKARKKEAAENVVPEKILQGQVIVQEGQIIDRETYRQLDLLNLINQKMPIKQYAGYAFLILALFLLLYFYTKKRKYPPKKRQQTMLIFTSVYVTTLVFLLVIRFLESANLMNIAFIFPAAFMPVILKILLNERYAFFGVIVVGVTSLFIFESDTTSIMNVLMVAFILLSGLTGVVALKDYSRRIMIFQTGLIVGAMNVIYAILLLAINNSTLFSLNALQVIFYAFIGGIGSFMLGLALIPLFETIFGLLTTSRLIELANPNHPLLKKILMKAPGTYHHSMMVANLAESCADEIGANSLLVRVGCFYHDIGKTLRPPYFVENQLQGINPHDRLTPKQSRDIILAHTTDGADILKENHMPQPIIDIARMHHGTTVLKYFYFKEKEVNPEILESEFRYSGPKPPTKEIAIINIADSVEAAVRSCEMPTKEKISTIVDGIIRDRILDGQFTECDISLKELERIRETLKRTLNGIYHQRIQYPDDSKGETK</sequence>
<organism evidence="3 4">
    <name type="scientific">Listeria fleischmannii</name>
    <dbReference type="NCBI Taxonomy" id="1069827"/>
    <lineage>
        <taxon>Bacteria</taxon>
        <taxon>Bacillati</taxon>
        <taxon>Bacillota</taxon>
        <taxon>Bacilli</taxon>
        <taxon>Bacillales</taxon>
        <taxon>Listeriaceae</taxon>
        <taxon>Listeria</taxon>
    </lineage>
</organism>
<feature type="transmembrane region" description="Helical" evidence="1">
    <location>
        <begin position="323"/>
        <end position="344"/>
    </location>
</feature>
<protein>
    <submittedName>
        <fullName evidence="3">HD family phosphohydrolase</fullName>
    </submittedName>
</protein>
<evidence type="ECO:0000259" key="2">
    <source>
        <dbReference type="PROSITE" id="PS51831"/>
    </source>
</evidence>
<feature type="transmembrane region" description="Helical" evidence="1">
    <location>
        <begin position="424"/>
        <end position="448"/>
    </location>
</feature>
<dbReference type="InterPro" id="IPR006674">
    <property type="entry name" value="HD_domain"/>
</dbReference>
<keyword evidence="1" id="KW-1133">Transmembrane helix</keyword>
<dbReference type="EMBL" id="JAARPY010000010">
    <property type="protein sequence ID" value="MBC1399277.1"/>
    <property type="molecule type" value="Genomic_DNA"/>
</dbReference>
<dbReference type="Pfam" id="PF07698">
    <property type="entry name" value="7TM-7TMR_HD"/>
    <property type="match status" value="1"/>
</dbReference>
<keyword evidence="3" id="KW-0378">Hydrolase</keyword>
<feature type="domain" description="HD" evidence="2">
    <location>
        <begin position="515"/>
        <end position="657"/>
    </location>
</feature>
<dbReference type="SMART" id="SM00471">
    <property type="entry name" value="HDc"/>
    <property type="match status" value="1"/>
</dbReference>
<dbReference type="CDD" id="cd06174">
    <property type="entry name" value="MFS"/>
    <property type="match status" value="1"/>
</dbReference>
<dbReference type="InterPro" id="IPR003607">
    <property type="entry name" value="HD/PDEase_dom"/>
</dbReference>
<dbReference type="InterPro" id="IPR011621">
    <property type="entry name" value="Metal-dep_PHydrolase_7TM_intra"/>
</dbReference>